<organism evidence="3 4">
    <name type="scientific">Ramlibacter pinisoli</name>
    <dbReference type="NCBI Taxonomy" id="2682844"/>
    <lineage>
        <taxon>Bacteria</taxon>
        <taxon>Pseudomonadati</taxon>
        <taxon>Pseudomonadota</taxon>
        <taxon>Betaproteobacteria</taxon>
        <taxon>Burkholderiales</taxon>
        <taxon>Comamonadaceae</taxon>
        <taxon>Ramlibacter</taxon>
    </lineage>
</organism>
<feature type="signal peptide" evidence="2">
    <location>
        <begin position="1"/>
        <end position="20"/>
    </location>
</feature>
<accession>A0A6N8IP73</accession>
<proteinExistence type="predicted"/>
<evidence type="ECO:0000256" key="1">
    <source>
        <dbReference type="SAM" id="MobiDB-lite"/>
    </source>
</evidence>
<comment type="caution">
    <text evidence="3">The sequence shown here is derived from an EMBL/GenBank/DDBJ whole genome shotgun (WGS) entry which is preliminary data.</text>
</comment>
<sequence>MNTRFAFVALACFAAVPAMACYTVYDRTNTLVYNAQVPPVDMTQPLREAVDARWPGGHMVFGDDAGCPRLNETRRQLQRPSTTGRSPLLTDAATAKAMGLPHTTLGNGVVVVPDRPDSMRPGVVVTDSGLQESATTAMGAGPTPGAPAGPPPNGLADSGLVPAPVVGAGPNRPRVYPGDARPPQAVQLPAQGGRR</sequence>
<feature type="compositionally biased region" description="Pro residues" evidence="1">
    <location>
        <begin position="144"/>
        <end position="153"/>
    </location>
</feature>
<dbReference type="RefSeq" id="WP_157396622.1">
    <property type="nucleotide sequence ID" value="NZ_WSEL01000003.1"/>
</dbReference>
<dbReference type="EMBL" id="WSEL01000003">
    <property type="protein sequence ID" value="MVQ28522.1"/>
    <property type="molecule type" value="Genomic_DNA"/>
</dbReference>
<reference evidence="3 4" key="1">
    <citation type="submission" date="2019-12" db="EMBL/GenBank/DDBJ databases">
        <authorList>
            <person name="Huq M.A."/>
        </authorList>
    </citation>
    <scope>NUCLEOTIDE SEQUENCE [LARGE SCALE GENOMIC DNA]</scope>
    <source>
        <strain evidence="3 4">MAH-25</strain>
    </source>
</reference>
<evidence type="ECO:0000313" key="3">
    <source>
        <dbReference type="EMBL" id="MVQ28522.1"/>
    </source>
</evidence>
<feature type="compositionally biased region" description="Low complexity" evidence="1">
    <location>
        <begin position="134"/>
        <end position="143"/>
    </location>
</feature>
<keyword evidence="2" id="KW-0732">Signal</keyword>
<evidence type="ECO:0000313" key="4">
    <source>
        <dbReference type="Proteomes" id="UP000469385"/>
    </source>
</evidence>
<gene>
    <name evidence="3" type="ORF">GON04_03635</name>
</gene>
<dbReference type="AlphaFoldDB" id="A0A6N8IP73"/>
<protein>
    <submittedName>
        <fullName evidence="3">Uncharacterized protein</fullName>
    </submittedName>
</protein>
<evidence type="ECO:0000256" key="2">
    <source>
        <dbReference type="SAM" id="SignalP"/>
    </source>
</evidence>
<dbReference type="Proteomes" id="UP000469385">
    <property type="component" value="Unassembled WGS sequence"/>
</dbReference>
<feature type="chain" id="PRO_5026845318" evidence="2">
    <location>
        <begin position="21"/>
        <end position="195"/>
    </location>
</feature>
<keyword evidence="4" id="KW-1185">Reference proteome</keyword>
<feature type="region of interest" description="Disordered" evidence="1">
    <location>
        <begin position="134"/>
        <end position="195"/>
    </location>
</feature>
<name>A0A6N8IP73_9BURK</name>